<evidence type="ECO:0008006" key="4">
    <source>
        <dbReference type="Google" id="ProtNLM"/>
    </source>
</evidence>
<proteinExistence type="predicted"/>
<accession>A0AAU9SJN3</accession>
<dbReference type="Proteomes" id="UP000836841">
    <property type="component" value="Chromosome 5"/>
</dbReference>
<feature type="region of interest" description="Disordered" evidence="1">
    <location>
        <begin position="42"/>
        <end position="68"/>
    </location>
</feature>
<organism evidence="2 3">
    <name type="scientific">Thlaspi arvense</name>
    <name type="common">Field penny-cress</name>
    <dbReference type="NCBI Taxonomy" id="13288"/>
    <lineage>
        <taxon>Eukaryota</taxon>
        <taxon>Viridiplantae</taxon>
        <taxon>Streptophyta</taxon>
        <taxon>Embryophyta</taxon>
        <taxon>Tracheophyta</taxon>
        <taxon>Spermatophyta</taxon>
        <taxon>Magnoliopsida</taxon>
        <taxon>eudicotyledons</taxon>
        <taxon>Gunneridae</taxon>
        <taxon>Pentapetalae</taxon>
        <taxon>rosids</taxon>
        <taxon>malvids</taxon>
        <taxon>Brassicales</taxon>
        <taxon>Brassicaceae</taxon>
        <taxon>Thlaspideae</taxon>
        <taxon>Thlaspi</taxon>
    </lineage>
</organism>
<dbReference type="AlphaFoldDB" id="A0AAU9SJN3"/>
<feature type="region of interest" description="Disordered" evidence="1">
    <location>
        <begin position="1"/>
        <end position="29"/>
    </location>
</feature>
<reference evidence="2 3" key="1">
    <citation type="submission" date="2022-03" db="EMBL/GenBank/DDBJ databases">
        <authorList>
            <person name="Nunn A."/>
            <person name="Chopra R."/>
            <person name="Nunn A."/>
            <person name="Contreras Garrido A."/>
        </authorList>
    </citation>
    <scope>NUCLEOTIDE SEQUENCE [LARGE SCALE GENOMIC DNA]</scope>
</reference>
<feature type="non-terminal residue" evidence="2">
    <location>
        <position position="1"/>
    </location>
</feature>
<name>A0AAU9SJN3_THLAR</name>
<evidence type="ECO:0000256" key="1">
    <source>
        <dbReference type="SAM" id="MobiDB-lite"/>
    </source>
</evidence>
<dbReference type="EMBL" id="OU466861">
    <property type="protein sequence ID" value="CAH2065427.1"/>
    <property type="molecule type" value="Genomic_DNA"/>
</dbReference>
<gene>
    <name evidence="2" type="ORF">TAV2_LOCUS15548</name>
</gene>
<evidence type="ECO:0000313" key="3">
    <source>
        <dbReference type="Proteomes" id="UP000836841"/>
    </source>
</evidence>
<evidence type="ECO:0000313" key="2">
    <source>
        <dbReference type="EMBL" id="CAH2065427.1"/>
    </source>
</evidence>
<protein>
    <recommendedName>
        <fullName evidence="4">Transposase</fullName>
    </recommendedName>
</protein>
<feature type="compositionally biased region" description="Acidic residues" evidence="1">
    <location>
        <begin position="46"/>
        <end position="56"/>
    </location>
</feature>
<keyword evidence="3" id="KW-1185">Reference proteome</keyword>
<feature type="compositionally biased region" description="Polar residues" evidence="1">
    <location>
        <begin position="57"/>
        <end position="67"/>
    </location>
</feature>
<sequence>MDKSKGPAPSEDSDSDRDGDINTQRIPTYQRSVSAVRRRRLFYDSDKDDEPEENVDVQDTSTYNSWGKSEESQHAMMIDYISDPILFARDAPPVYPMAHHIACAVHLWRNRLANIVKDAARAYTISEFNK</sequence>